<reference evidence="1 2" key="1">
    <citation type="submission" date="2022-10" db="EMBL/GenBank/DDBJ databases">
        <title>Chitinophaga nivalis PC15 sp. nov., isolated from Pyeongchang county, South Korea.</title>
        <authorList>
            <person name="Trinh H.N."/>
        </authorList>
    </citation>
    <scope>NUCLEOTIDE SEQUENCE [LARGE SCALE GENOMIC DNA]</scope>
    <source>
        <strain evidence="1 2">PC14</strain>
    </source>
</reference>
<dbReference type="Proteomes" id="UP001207742">
    <property type="component" value="Unassembled WGS sequence"/>
</dbReference>
<accession>A0ABT3IGS1</accession>
<comment type="caution">
    <text evidence="1">The sequence shown here is derived from an EMBL/GenBank/DDBJ whole genome shotgun (WGS) entry which is preliminary data.</text>
</comment>
<sequence length="48" mass="5413">MPSGNSRLIDGNNGIYRNITPVSFRDAQQALTQVCKLRAKQFNCKQDD</sequence>
<name>A0ABT3IGS1_9BACT</name>
<proteinExistence type="predicted"/>
<organism evidence="1 2">
    <name type="scientific">Chitinophaga nivalis</name>
    <dbReference type="NCBI Taxonomy" id="2991709"/>
    <lineage>
        <taxon>Bacteria</taxon>
        <taxon>Pseudomonadati</taxon>
        <taxon>Bacteroidota</taxon>
        <taxon>Chitinophagia</taxon>
        <taxon>Chitinophagales</taxon>
        <taxon>Chitinophagaceae</taxon>
        <taxon>Chitinophaga</taxon>
    </lineage>
</organism>
<evidence type="ECO:0000313" key="1">
    <source>
        <dbReference type="EMBL" id="MCW3483138.1"/>
    </source>
</evidence>
<protein>
    <submittedName>
        <fullName evidence="1">Uncharacterized protein</fullName>
    </submittedName>
</protein>
<evidence type="ECO:0000313" key="2">
    <source>
        <dbReference type="Proteomes" id="UP001207742"/>
    </source>
</evidence>
<gene>
    <name evidence="1" type="ORF">OL497_04500</name>
</gene>
<dbReference type="RefSeq" id="WP_264728165.1">
    <property type="nucleotide sequence ID" value="NZ_JAPDNR010000001.1"/>
</dbReference>
<keyword evidence="2" id="KW-1185">Reference proteome</keyword>
<dbReference type="EMBL" id="JAPDNS010000001">
    <property type="protein sequence ID" value="MCW3483138.1"/>
    <property type="molecule type" value="Genomic_DNA"/>
</dbReference>